<organism evidence="1 2">
    <name type="scientific">Chaetomium strumarium</name>
    <dbReference type="NCBI Taxonomy" id="1170767"/>
    <lineage>
        <taxon>Eukaryota</taxon>
        <taxon>Fungi</taxon>
        <taxon>Dikarya</taxon>
        <taxon>Ascomycota</taxon>
        <taxon>Pezizomycotina</taxon>
        <taxon>Sordariomycetes</taxon>
        <taxon>Sordariomycetidae</taxon>
        <taxon>Sordariales</taxon>
        <taxon>Chaetomiaceae</taxon>
        <taxon>Chaetomium</taxon>
    </lineage>
</organism>
<name>A0AAJ0H1D0_9PEZI</name>
<dbReference type="AlphaFoldDB" id="A0AAJ0H1D0"/>
<protein>
    <recommendedName>
        <fullName evidence="3">F-box domain-containing protein</fullName>
    </recommendedName>
</protein>
<dbReference type="GeneID" id="87884859"/>
<dbReference type="Proteomes" id="UP001273166">
    <property type="component" value="Unassembled WGS sequence"/>
</dbReference>
<sequence>MSPLQPLPAFLQLPADIVLYLSREHLPPALAVALSLTCKALFNLIFPRARFGLDMNAVERQDLQLLLEKDLGHTWWCCHYYSLLHPISTRGPTGGTRHSYSWMVGWYPSHPYHNRRWLEGSSFSIDYQSVRLAMNRYFFGPSKGLPLESFSVEASSTTLVPWQGKWLPWEERWSARIVQDELFLSATRTLSGAGWTDDSLRAAIDHEERHICGHIRTSGPAFCSPNPSFRPSPTWSDFCYIRALLRPTSPSVDIFTPCHDLIQSCRRCLTDFAITVEQRLEDVKEGCVEEQPAAFWFISVTSYQRLGSGRSPMDPKWEAFGNAMTVSAHRTQRDMSAYPPGAVKAMWESHEPRY</sequence>
<proteinExistence type="predicted"/>
<dbReference type="EMBL" id="JAUDZG010000001">
    <property type="protein sequence ID" value="KAK3310041.1"/>
    <property type="molecule type" value="Genomic_DNA"/>
</dbReference>
<reference evidence="1" key="1">
    <citation type="journal article" date="2023" name="Mol. Phylogenet. Evol.">
        <title>Genome-scale phylogeny and comparative genomics of the fungal order Sordariales.</title>
        <authorList>
            <person name="Hensen N."/>
            <person name="Bonometti L."/>
            <person name="Westerberg I."/>
            <person name="Brannstrom I.O."/>
            <person name="Guillou S."/>
            <person name="Cros-Aarteil S."/>
            <person name="Calhoun S."/>
            <person name="Haridas S."/>
            <person name="Kuo A."/>
            <person name="Mondo S."/>
            <person name="Pangilinan J."/>
            <person name="Riley R."/>
            <person name="LaButti K."/>
            <person name="Andreopoulos B."/>
            <person name="Lipzen A."/>
            <person name="Chen C."/>
            <person name="Yan M."/>
            <person name="Daum C."/>
            <person name="Ng V."/>
            <person name="Clum A."/>
            <person name="Steindorff A."/>
            <person name="Ohm R.A."/>
            <person name="Martin F."/>
            <person name="Silar P."/>
            <person name="Natvig D.O."/>
            <person name="Lalanne C."/>
            <person name="Gautier V."/>
            <person name="Ament-Velasquez S.L."/>
            <person name="Kruys A."/>
            <person name="Hutchinson M.I."/>
            <person name="Powell A.J."/>
            <person name="Barry K."/>
            <person name="Miller A.N."/>
            <person name="Grigoriev I.V."/>
            <person name="Debuchy R."/>
            <person name="Gladieux P."/>
            <person name="Hiltunen Thoren M."/>
            <person name="Johannesson H."/>
        </authorList>
    </citation>
    <scope>NUCLEOTIDE SEQUENCE</scope>
    <source>
        <strain evidence="1">CBS 333.67</strain>
    </source>
</reference>
<comment type="caution">
    <text evidence="1">The sequence shown here is derived from an EMBL/GenBank/DDBJ whole genome shotgun (WGS) entry which is preliminary data.</text>
</comment>
<dbReference type="RefSeq" id="XP_062725821.1">
    <property type="nucleotide sequence ID" value="XM_062866030.1"/>
</dbReference>
<evidence type="ECO:0008006" key="3">
    <source>
        <dbReference type="Google" id="ProtNLM"/>
    </source>
</evidence>
<accession>A0AAJ0H1D0</accession>
<evidence type="ECO:0000313" key="1">
    <source>
        <dbReference type="EMBL" id="KAK3310041.1"/>
    </source>
</evidence>
<reference evidence="1" key="2">
    <citation type="submission" date="2023-06" db="EMBL/GenBank/DDBJ databases">
        <authorList>
            <consortium name="Lawrence Berkeley National Laboratory"/>
            <person name="Mondo S.J."/>
            <person name="Hensen N."/>
            <person name="Bonometti L."/>
            <person name="Westerberg I."/>
            <person name="Brannstrom I.O."/>
            <person name="Guillou S."/>
            <person name="Cros-Aarteil S."/>
            <person name="Calhoun S."/>
            <person name="Haridas S."/>
            <person name="Kuo A."/>
            <person name="Pangilinan J."/>
            <person name="Riley R."/>
            <person name="Labutti K."/>
            <person name="Andreopoulos B."/>
            <person name="Lipzen A."/>
            <person name="Chen C."/>
            <person name="Yanf M."/>
            <person name="Daum C."/>
            <person name="Ng V."/>
            <person name="Clum A."/>
            <person name="Steindorff A."/>
            <person name="Ohm R."/>
            <person name="Martin F."/>
            <person name="Silar P."/>
            <person name="Natvig D."/>
            <person name="Lalanne C."/>
            <person name="Gautier V."/>
            <person name="Ament-Velasquez S.L."/>
            <person name="Kruys A."/>
            <person name="Hutchinson M.I."/>
            <person name="Powell A.J."/>
            <person name="Barry K."/>
            <person name="Miller A.N."/>
            <person name="Grigoriev I.V."/>
            <person name="Debuchy R."/>
            <person name="Gladieux P."/>
            <person name="Thoren M.H."/>
            <person name="Johannesson H."/>
        </authorList>
    </citation>
    <scope>NUCLEOTIDE SEQUENCE</scope>
    <source>
        <strain evidence="1">CBS 333.67</strain>
    </source>
</reference>
<gene>
    <name evidence="1" type="ORF">B0T15DRAFT_481537</name>
</gene>
<keyword evidence="2" id="KW-1185">Reference proteome</keyword>
<evidence type="ECO:0000313" key="2">
    <source>
        <dbReference type="Proteomes" id="UP001273166"/>
    </source>
</evidence>